<evidence type="ECO:0000313" key="14">
    <source>
        <dbReference type="EMBL" id="GLQ92704.1"/>
    </source>
</evidence>
<dbReference type="Proteomes" id="UP001156670">
    <property type="component" value="Unassembled WGS sequence"/>
</dbReference>
<dbReference type="InterPro" id="IPR050428">
    <property type="entry name" value="TCS_sensor_his_kinase"/>
</dbReference>
<dbReference type="Pfam" id="PF02518">
    <property type="entry name" value="HATPase_c"/>
    <property type="match status" value="1"/>
</dbReference>
<dbReference type="EC" id="2.7.13.3" evidence="3"/>
<keyword evidence="8 11" id="KW-1133">Transmembrane helix</keyword>
<dbReference type="RefSeq" id="WP_284320422.1">
    <property type="nucleotide sequence ID" value="NZ_BSOB01000010.1"/>
</dbReference>
<feature type="domain" description="HAMP" evidence="13">
    <location>
        <begin position="182"/>
        <end position="236"/>
    </location>
</feature>
<keyword evidence="15" id="KW-1185">Reference proteome</keyword>
<evidence type="ECO:0000256" key="11">
    <source>
        <dbReference type="SAM" id="Phobius"/>
    </source>
</evidence>
<dbReference type="GO" id="GO:0016301">
    <property type="term" value="F:kinase activity"/>
    <property type="evidence" value="ECO:0007669"/>
    <property type="project" value="UniProtKB-KW"/>
</dbReference>
<dbReference type="PANTHER" id="PTHR45436:SF8">
    <property type="entry name" value="HISTIDINE KINASE"/>
    <property type="match status" value="1"/>
</dbReference>
<dbReference type="PROSITE" id="PS50885">
    <property type="entry name" value="HAMP"/>
    <property type="match status" value="1"/>
</dbReference>
<dbReference type="InterPro" id="IPR003661">
    <property type="entry name" value="HisK_dim/P_dom"/>
</dbReference>
<dbReference type="InterPro" id="IPR003594">
    <property type="entry name" value="HATPase_dom"/>
</dbReference>
<dbReference type="InterPro" id="IPR003660">
    <property type="entry name" value="HAMP_dom"/>
</dbReference>
<comment type="catalytic activity">
    <reaction evidence="1">
        <text>ATP + protein L-histidine = ADP + protein N-phospho-L-histidine.</text>
        <dbReference type="EC" id="2.7.13.3"/>
    </reaction>
</comment>
<keyword evidence="6 11" id="KW-0812">Transmembrane</keyword>
<evidence type="ECO:0000256" key="9">
    <source>
        <dbReference type="ARBA" id="ARBA00023012"/>
    </source>
</evidence>
<dbReference type="SUPFAM" id="SSF55874">
    <property type="entry name" value="ATPase domain of HSP90 chaperone/DNA topoisomerase II/histidine kinase"/>
    <property type="match status" value="1"/>
</dbReference>
<comment type="caution">
    <text evidence="14">The sequence shown here is derived from an EMBL/GenBank/DDBJ whole genome shotgun (WGS) entry which is preliminary data.</text>
</comment>
<keyword evidence="9" id="KW-0902">Two-component regulatory system</keyword>
<evidence type="ECO:0000256" key="3">
    <source>
        <dbReference type="ARBA" id="ARBA00012438"/>
    </source>
</evidence>
<evidence type="ECO:0000256" key="6">
    <source>
        <dbReference type="ARBA" id="ARBA00022692"/>
    </source>
</evidence>
<dbReference type="InterPro" id="IPR005467">
    <property type="entry name" value="His_kinase_dom"/>
</dbReference>
<feature type="transmembrane region" description="Helical" evidence="11">
    <location>
        <begin position="12"/>
        <end position="36"/>
    </location>
</feature>
<dbReference type="SUPFAM" id="SSF47384">
    <property type="entry name" value="Homodimeric domain of signal transducing histidine kinase"/>
    <property type="match status" value="1"/>
</dbReference>
<evidence type="ECO:0000256" key="1">
    <source>
        <dbReference type="ARBA" id="ARBA00000085"/>
    </source>
</evidence>
<dbReference type="Pfam" id="PF00672">
    <property type="entry name" value="HAMP"/>
    <property type="match status" value="1"/>
</dbReference>
<dbReference type="SUPFAM" id="SSF158472">
    <property type="entry name" value="HAMP domain-like"/>
    <property type="match status" value="1"/>
</dbReference>
<evidence type="ECO:0000313" key="15">
    <source>
        <dbReference type="Proteomes" id="UP001156670"/>
    </source>
</evidence>
<dbReference type="InterPro" id="IPR036097">
    <property type="entry name" value="HisK_dim/P_sf"/>
</dbReference>
<evidence type="ECO:0000256" key="8">
    <source>
        <dbReference type="ARBA" id="ARBA00022989"/>
    </source>
</evidence>
<dbReference type="SMART" id="SM00387">
    <property type="entry name" value="HATPase_c"/>
    <property type="match status" value="1"/>
</dbReference>
<dbReference type="InterPro" id="IPR036890">
    <property type="entry name" value="HATPase_C_sf"/>
</dbReference>
<feature type="domain" description="Histidine kinase" evidence="12">
    <location>
        <begin position="244"/>
        <end position="456"/>
    </location>
</feature>
<name>A0ABQ5XQP3_9GAMM</name>
<keyword evidence="5" id="KW-0808">Transferase</keyword>
<dbReference type="InterPro" id="IPR004358">
    <property type="entry name" value="Sig_transdc_His_kin-like_C"/>
</dbReference>
<dbReference type="Gene3D" id="6.10.340.10">
    <property type="match status" value="1"/>
</dbReference>
<dbReference type="EMBL" id="BSOB01000010">
    <property type="protein sequence ID" value="GLQ92704.1"/>
    <property type="molecule type" value="Genomic_DNA"/>
</dbReference>
<evidence type="ECO:0000256" key="10">
    <source>
        <dbReference type="ARBA" id="ARBA00023136"/>
    </source>
</evidence>
<dbReference type="CDD" id="cd00075">
    <property type="entry name" value="HATPase"/>
    <property type="match status" value="1"/>
</dbReference>
<evidence type="ECO:0000259" key="13">
    <source>
        <dbReference type="PROSITE" id="PS50885"/>
    </source>
</evidence>
<dbReference type="PANTHER" id="PTHR45436">
    <property type="entry name" value="SENSOR HISTIDINE KINASE YKOH"/>
    <property type="match status" value="1"/>
</dbReference>
<dbReference type="CDD" id="cd00082">
    <property type="entry name" value="HisKA"/>
    <property type="match status" value="1"/>
</dbReference>
<dbReference type="Gene3D" id="1.10.287.130">
    <property type="match status" value="1"/>
</dbReference>
<dbReference type="SMART" id="SM00388">
    <property type="entry name" value="HisKA"/>
    <property type="match status" value="1"/>
</dbReference>
<gene>
    <name evidence="14" type="ORF">GCM10007901_16550</name>
</gene>
<sequence length="456" mass="50414">MKTDSKLRHSIVFRLALGYGLLFLFSIVIISMVFYVGTAGLLARNNDRQIVTIAHQLEQVHDRSGNAALVQAIHTLLTDDKDVETEVYLLLDSHSKKLIGNLTAWPTLPDANDTLIKLQVQRLERASNSRLLVHRFDDGGLLVVGRDLQEQRQLERTILSALVIGGLLGLLLAMLGAALFRAQLQARLASIQQTTHDVSGGNLSRRIVVAVTAKDELANIARDVNRMLDDIERLMDIARNVSNTIAHDLRTPLGRIRSALEETLQQPSESQRWQSAAHYAIDEIDTLIGVFEKLLQIAEAESGVRRQQFERLPLRPVLNDLVELYQPAAEAQGMQLSMDVEGDPAVLADRDLIANVLANVLDNALKYAGNGAHIRLSTRQDEHDVHIVVQDNGPGIPREAMTRATERFFRVDDSRSQRGNGLGLSIAAAVVSLHRGELTLEDAQPGLRVCMLLPKA</sequence>
<evidence type="ECO:0000256" key="2">
    <source>
        <dbReference type="ARBA" id="ARBA00004370"/>
    </source>
</evidence>
<keyword evidence="7 14" id="KW-0418">Kinase</keyword>
<evidence type="ECO:0000256" key="4">
    <source>
        <dbReference type="ARBA" id="ARBA00022553"/>
    </source>
</evidence>
<keyword evidence="4" id="KW-0597">Phosphoprotein</keyword>
<protein>
    <recommendedName>
        <fullName evidence="3">histidine kinase</fullName>
        <ecNumber evidence="3">2.7.13.3</ecNumber>
    </recommendedName>
</protein>
<keyword evidence="10 11" id="KW-0472">Membrane</keyword>
<reference evidence="15" key="1">
    <citation type="journal article" date="2019" name="Int. J. Syst. Evol. Microbiol.">
        <title>The Global Catalogue of Microorganisms (GCM) 10K type strain sequencing project: providing services to taxonomists for standard genome sequencing and annotation.</title>
        <authorList>
            <consortium name="The Broad Institute Genomics Platform"/>
            <consortium name="The Broad Institute Genome Sequencing Center for Infectious Disease"/>
            <person name="Wu L."/>
            <person name="Ma J."/>
        </authorList>
    </citation>
    <scope>NUCLEOTIDE SEQUENCE [LARGE SCALE GENOMIC DNA]</scope>
    <source>
        <strain evidence="15">NBRC 111980</strain>
    </source>
</reference>
<evidence type="ECO:0000256" key="5">
    <source>
        <dbReference type="ARBA" id="ARBA00022679"/>
    </source>
</evidence>
<evidence type="ECO:0000259" key="12">
    <source>
        <dbReference type="PROSITE" id="PS50109"/>
    </source>
</evidence>
<dbReference type="CDD" id="cd06225">
    <property type="entry name" value="HAMP"/>
    <property type="match status" value="1"/>
</dbReference>
<feature type="transmembrane region" description="Helical" evidence="11">
    <location>
        <begin position="158"/>
        <end position="180"/>
    </location>
</feature>
<dbReference type="SMART" id="SM00304">
    <property type="entry name" value="HAMP"/>
    <property type="match status" value="1"/>
</dbReference>
<comment type="subcellular location">
    <subcellularLocation>
        <location evidence="2">Membrane</location>
    </subcellularLocation>
</comment>
<dbReference type="PROSITE" id="PS50109">
    <property type="entry name" value="HIS_KIN"/>
    <property type="match status" value="1"/>
</dbReference>
<dbReference type="Gene3D" id="3.30.565.10">
    <property type="entry name" value="Histidine kinase-like ATPase, C-terminal domain"/>
    <property type="match status" value="1"/>
</dbReference>
<organism evidence="14 15">
    <name type="scientific">Dyella acidisoli</name>
    <dbReference type="NCBI Taxonomy" id="1867834"/>
    <lineage>
        <taxon>Bacteria</taxon>
        <taxon>Pseudomonadati</taxon>
        <taxon>Pseudomonadota</taxon>
        <taxon>Gammaproteobacteria</taxon>
        <taxon>Lysobacterales</taxon>
        <taxon>Rhodanobacteraceae</taxon>
        <taxon>Dyella</taxon>
    </lineage>
</organism>
<accession>A0ABQ5XQP3</accession>
<evidence type="ECO:0000256" key="7">
    <source>
        <dbReference type="ARBA" id="ARBA00022777"/>
    </source>
</evidence>
<dbReference type="Pfam" id="PF00512">
    <property type="entry name" value="HisKA"/>
    <property type="match status" value="1"/>
</dbReference>
<dbReference type="PRINTS" id="PR00344">
    <property type="entry name" value="BCTRLSENSOR"/>
</dbReference>
<proteinExistence type="predicted"/>